<dbReference type="AlphaFoldDB" id="A0A7D4QQZ7"/>
<dbReference type="KEGG" id="mmab:HQ865_06340"/>
<accession>A0A7D4QQZ7</accession>
<organism evidence="8 9">
    <name type="scientific">Mucilaginibacter mali</name>
    <dbReference type="NCBI Taxonomy" id="2740462"/>
    <lineage>
        <taxon>Bacteria</taxon>
        <taxon>Pseudomonadati</taxon>
        <taxon>Bacteroidota</taxon>
        <taxon>Sphingobacteriia</taxon>
        <taxon>Sphingobacteriales</taxon>
        <taxon>Sphingobacteriaceae</taxon>
        <taxon>Mucilaginibacter</taxon>
    </lineage>
</organism>
<keyword evidence="3 6" id="KW-0812">Transmembrane</keyword>
<evidence type="ECO:0000313" key="9">
    <source>
        <dbReference type="Proteomes" id="UP000505355"/>
    </source>
</evidence>
<feature type="domain" description="Polysaccharide chain length determinant N-terminal" evidence="7">
    <location>
        <begin position="17"/>
        <end position="75"/>
    </location>
</feature>
<keyword evidence="9" id="KW-1185">Reference proteome</keyword>
<reference evidence="8 9" key="1">
    <citation type="submission" date="2020-05" db="EMBL/GenBank/DDBJ databases">
        <title>Mucilaginibacter mali sp. nov.</title>
        <authorList>
            <person name="Kim H.S."/>
            <person name="Lee K.C."/>
            <person name="Suh M.K."/>
            <person name="Kim J.-S."/>
            <person name="Han K.-I."/>
            <person name="Eom M.K."/>
            <person name="Shin Y.K."/>
            <person name="Lee J.-S."/>
        </authorList>
    </citation>
    <scope>NUCLEOTIDE SEQUENCE [LARGE SCALE GENOMIC DNA]</scope>
    <source>
        <strain evidence="8 9">G2-14</strain>
    </source>
</reference>
<comment type="subcellular location">
    <subcellularLocation>
        <location evidence="1">Cell membrane</location>
        <topology evidence="1">Multi-pass membrane protein</topology>
    </subcellularLocation>
</comment>
<name>A0A7D4QQZ7_9SPHI</name>
<dbReference type="GO" id="GO:0005886">
    <property type="term" value="C:plasma membrane"/>
    <property type="evidence" value="ECO:0007669"/>
    <property type="project" value="UniProtKB-SubCell"/>
</dbReference>
<gene>
    <name evidence="8" type="ORF">HQ865_06340</name>
</gene>
<dbReference type="InterPro" id="IPR003856">
    <property type="entry name" value="LPS_length_determ_N"/>
</dbReference>
<evidence type="ECO:0000256" key="6">
    <source>
        <dbReference type="SAM" id="Phobius"/>
    </source>
</evidence>
<keyword evidence="2" id="KW-1003">Cell membrane</keyword>
<keyword evidence="5 6" id="KW-0472">Membrane</keyword>
<dbReference type="EMBL" id="CP054139">
    <property type="protein sequence ID" value="QKJ29389.1"/>
    <property type="molecule type" value="Genomic_DNA"/>
</dbReference>
<evidence type="ECO:0000313" key="8">
    <source>
        <dbReference type="EMBL" id="QKJ29389.1"/>
    </source>
</evidence>
<evidence type="ECO:0000256" key="3">
    <source>
        <dbReference type="ARBA" id="ARBA00022692"/>
    </source>
</evidence>
<feature type="transmembrane region" description="Helical" evidence="6">
    <location>
        <begin position="328"/>
        <end position="346"/>
    </location>
</feature>
<dbReference type="RefSeq" id="WP_173414083.1">
    <property type="nucleotide sequence ID" value="NZ_CP054139.1"/>
</dbReference>
<dbReference type="Proteomes" id="UP000505355">
    <property type="component" value="Chromosome"/>
</dbReference>
<evidence type="ECO:0000256" key="5">
    <source>
        <dbReference type="ARBA" id="ARBA00023136"/>
    </source>
</evidence>
<proteinExistence type="predicted"/>
<evidence type="ECO:0000256" key="4">
    <source>
        <dbReference type="ARBA" id="ARBA00022989"/>
    </source>
</evidence>
<evidence type="ECO:0000256" key="2">
    <source>
        <dbReference type="ARBA" id="ARBA00022475"/>
    </source>
</evidence>
<dbReference type="PANTHER" id="PTHR32309">
    <property type="entry name" value="TYROSINE-PROTEIN KINASE"/>
    <property type="match status" value="1"/>
</dbReference>
<protein>
    <submittedName>
        <fullName evidence="8">Lipopolysaccharide biosynthesis protein</fullName>
    </submittedName>
</protein>
<sequence>MENTGDDKEISLKDVVIKLKEWVEFLFSKWPTIVIMCVIGAILGITYAYIKKPIYKAQLSFALEDDKGSSGLSAAAGLASQFGFDIGGGGGGAFSGDNLMGLMKSRYMVEKALLTSVNIKGKKETLAEYYIIFNKLRDNWKNKPQLARIHFLPDVNRSTFSLQQDSLLGEIYRAITKTDLTVDKTDKKLSIVNIAMASENELFAKYFVENIAKTVSDFYVTTKTKKSEQNVSILQHQTDSVKNELNNDLGGVASSIDATPNINPARQILRTPSQYRQVKVVADQAILTELVKNLEVSKIALRKETPLIQIIDTPILPLEKEKVGRLKGAILGGGIMGFLTVCFFLLKRLIIDLLK</sequence>
<evidence type="ECO:0000256" key="1">
    <source>
        <dbReference type="ARBA" id="ARBA00004651"/>
    </source>
</evidence>
<dbReference type="InterPro" id="IPR050445">
    <property type="entry name" value="Bact_polysacc_biosynth/exp"/>
</dbReference>
<evidence type="ECO:0000259" key="7">
    <source>
        <dbReference type="Pfam" id="PF02706"/>
    </source>
</evidence>
<keyword evidence="4 6" id="KW-1133">Transmembrane helix</keyword>
<dbReference type="Pfam" id="PF02706">
    <property type="entry name" value="Wzz"/>
    <property type="match status" value="1"/>
</dbReference>
<feature type="transmembrane region" description="Helical" evidence="6">
    <location>
        <begin position="30"/>
        <end position="50"/>
    </location>
</feature>
<dbReference type="PANTHER" id="PTHR32309:SF31">
    <property type="entry name" value="CAPSULAR EXOPOLYSACCHARIDE FAMILY"/>
    <property type="match status" value="1"/>
</dbReference>